<dbReference type="InterPro" id="IPR000719">
    <property type="entry name" value="Prot_kinase_dom"/>
</dbReference>
<keyword evidence="2" id="KW-0723">Serine/threonine-protein kinase</keyword>
<dbReference type="InterPro" id="IPR051334">
    <property type="entry name" value="SRPK"/>
</dbReference>
<keyword evidence="4 9" id="KW-0547">Nucleotide-binding</keyword>
<dbReference type="GO" id="GO:0005524">
    <property type="term" value="F:ATP binding"/>
    <property type="evidence" value="ECO:0007669"/>
    <property type="project" value="UniProtKB-UniRule"/>
</dbReference>
<comment type="caution">
    <text evidence="11">The sequence shown here is derived from an EMBL/GenBank/DDBJ whole genome shotgun (WGS) entry which is preliminary data.</text>
</comment>
<evidence type="ECO:0000256" key="8">
    <source>
        <dbReference type="ARBA" id="ARBA00048679"/>
    </source>
</evidence>
<dbReference type="PANTHER" id="PTHR47634:SF9">
    <property type="entry name" value="PROTEIN KINASE DOMAIN-CONTAINING PROTEIN-RELATED"/>
    <property type="match status" value="1"/>
</dbReference>
<dbReference type="InterPro" id="IPR011009">
    <property type="entry name" value="Kinase-like_dom_sf"/>
</dbReference>
<evidence type="ECO:0000256" key="5">
    <source>
        <dbReference type="ARBA" id="ARBA00022777"/>
    </source>
</evidence>
<evidence type="ECO:0000256" key="4">
    <source>
        <dbReference type="ARBA" id="ARBA00022741"/>
    </source>
</evidence>
<reference evidence="11" key="1">
    <citation type="submission" date="2022-12" db="EMBL/GenBank/DDBJ databases">
        <authorList>
            <person name="Petersen C."/>
        </authorList>
    </citation>
    <scope>NUCLEOTIDE SEQUENCE</scope>
    <source>
        <strain evidence="11">IBT 30728</strain>
    </source>
</reference>
<protein>
    <recommendedName>
        <fullName evidence="1">non-specific serine/threonine protein kinase</fullName>
        <ecNumber evidence="1">2.7.11.1</ecNumber>
    </recommendedName>
</protein>
<dbReference type="GO" id="GO:0000245">
    <property type="term" value="P:spliceosomal complex assembly"/>
    <property type="evidence" value="ECO:0007669"/>
    <property type="project" value="TreeGrafter"/>
</dbReference>
<dbReference type="InterPro" id="IPR017441">
    <property type="entry name" value="Protein_kinase_ATP_BS"/>
</dbReference>
<evidence type="ECO:0000256" key="2">
    <source>
        <dbReference type="ARBA" id="ARBA00022527"/>
    </source>
</evidence>
<evidence type="ECO:0000256" key="1">
    <source>
        <dbReference type="ARBA" id="ARBA00012513"/>
    </source>
</evidence>
<evidence type="ECO:0000259" key="10">
    <source>
        <dbReference type="PROSITE" id="PS50011"/>
    </source>
</evidence>
<comment type="catalytic activity">
    <reaction evidence="8">
        <text>L-seryl-[protein] + ATP = O-phospho-L-seryl-[protein] + ADP + H(+)</text>
        <dbReference type="Rhea" id="RHEA:17989"/>
        <dbReference type="Rhea" id="RHEA-COMP:9863"/>
        <dbReference type="Rhea" id="RHEA-COMP:11604"/>
        <dbReference type="ChEBI" id="CHEBI:15378"/>
        <dbReference type="ChEBI" id="CHEBI:29999"/>
        <dbReference type="ChEBI" id="CHEBI:30616"/>
        <dbReference type="ChEBI" id="CHEBI:83421"/>
        <dbReference type="ChEBI" id="CHEBI:456216"/>
        <dbReference type="EC" id="2.7.11.1"/>
    </reaction>
</comment>
<dbReference type="AlphaFoldDB" id="A0A9X0BV30"/>
<dbReference type="Pfam" id="PF00069">
    <property type="entry name" value="Pkinase"/>
    <property type="match status" value="1"/>
</dbReference>
<feature type="domain" description="Protein kinase" evidence="10">
    <location>
        <begin position="90"/>
        <end position="459"/>
    </location>
</feature>
<keyword evidence="3" id="KW-0808">Transferase</keyword>
<reference evidence="11" key="2">
    <citation type="journal article" date="2023" name="IMA Fungus">
        <title>Comparative genomic study of the Penicillium genus elucidates a diverse pangenome and 15 lateral gene transfer events.</title>
        <authorList>
            <person name="Petersen C."/>
            <person name="Sorensen T."/>
            <person name="Nielsen M.R."/>
            <person name="Sondergaard T.E."/>
            <person name="Sorensen J.L."/>
            <person name="Fitzpatrick D.A."/>
            <person name="Frisvad J.C."/>
            <person name="Nielsen K.L."/>
        </authorList>
    </citation>
    <scope>NUCLEOTIDE SEQUENCE</scope>
    <source>
        <strain evidence="11">IBT 30728</strain>
    </source>
</reference>
<keyword evidence="6 9" id="KW-0067">ATP-binding</keyword>
<dbReference type="EMBL" id="JAPWDQ010000005">
    <property type="protein sequence ID" value="KAJ5485476.1"/>
    <property type="molecule type" value="Genomic_DNA"/>
</dbReference>
<evidence type="ECO:0000256" key="9">
    <source>
        <dbReference type="PROSITE-ProRule" id="PRU10141"/>
    </source>
</evidence>
<proteinExistence type="predicted"/>
<comment type="catalytic activity">
    <reaction evidence="7">
        <text>L-threonyl-[protein] + ATP = O-phospho-L-threonyl-[protein] + ADP + H(+)</text>
        <dbReference type="Rhea" id="RHEA:46608"/>
        <dbReference type="Rhea" id="RHEA-COMP:11060"/>
        <dbReference type="Rhea" id="RHEA-COMP:11605"/>
        <dbReference type="ChEBI" id="CHEBI:15378"/>
        <dbReference type="ChEBI" id="CHEBI:30013"/>
        <dbReference type="ChEBI" id="CHEBI:30616"/>
        <dbReference type="ChEBI" id="CHEBI:61977"/>
        <dbReference type="ChEBI" id="CHEBI:456216"/>
        <dbReference type="EC" id="2.7.11.1"/>
    </reaction>
</comment>
<dbReference type="SUPFAM" id="SSF56112">
    <property type="entry name" value="Protein kinase-like (PK-like)"/>
    <property type="match status" value="1"/>
</dbReference>
<name>A0A9X0BV30_9EURO</name>
<dbReference type="Proteomes" id="UP001148312">
    <property type="component" value="Unassembled WGS sequence"/>
</dbReference>
<dbReference type="PANTHER" id="PTHR47634">
    <property type="entry name" value="PROTEIN KINASE DOMAIN-CONTAINING PROTEIN-RELATED"/>
    <property type="match status" value="1"/>
</dbReference>
<dbReference type="SMART" id="SM00220">
    <property type="entry name" value="S_TKc"/>
    <property type="match status" value="1"/>
</dbReference>
<feature type="binding site" evidence="9">
    <location>
        <position position="119"/>
    </location>
    <ligand>
        <name>ATP</name>
        <dbReference type="ChEBI" id="CHEBI:30616"/>
    </ligand>
</feature>
<dbReference type="RefSeq" id="XP_056790260.1">
    <property type="nucleotide sequence ID" value="XM_056935066.1"/>
</dbReference>
<evidence type="ECO:0000313" key="12">
    <source>
        <dbReference type="Proteomes" id="UP001148312"/>
    </source>
</evidence>
<dbReference type="GeneID" id="81625315"/>
<evidence type="ECO:0000256" key="7">
    <source>
        <dbReference type="ARBA" id="ARBA00047899"/>
    </source>
</evidence>
<dbReference type="Gene3D" id="1.10.510.10">
    <property type="entry name" value="Transferase(Phosphotransferase) domain 1"/>
    <property type="match status" value="1"/>
</dbReference>
<keyword evidence="12" id="KW-1185">Reference proteome</keyword>
<evidence type="ECO:0000256" key="6">
    <source>
        <dbReference type="ARBA" id="ARBA00022840"/>
    </source>
</evidence>
<keyword evidence="5" id="KW-0418">Kinase</keyword>
<dbReference type="EC" id="2.7.11.1" evidence="1"/>
<organism evidence="11 12">
    <name type="scientific">Penicillium diatomitis</name>
    <dbReference type="NCBI Taxonomy" id="2819901"/>
    <lineage>
        <taxon>Eukaryota</taxon>
        <taxon>Fungi</taxon>
        <taxon>Dikarya</taxon>
        <taxon>Ascomycota</taxon>
        <taxon>Pezizomycotina</taxon>
        <taxon>Eurotiomycetes</taxon>
        <taxon>Eurotiomycetidae</taxon>
        <taxon>Eurotiales</taxon>
        <taxon>Aspergillaceae</taxon>
        <taxon>Penicillium</taxon>
    </lineage>
</organism>
<dbReference type="PROSITE" id="PS00107">
    <property type="entry name" value="PROTEIN_KINASE_ATP"/>
    <property type="match status" value="1"/>
</dbReference>
<dbReference type="GO" id="GO:0050684">
    <property type="term" value="P:regulation of mRNA processing"/>
    <property type="evidence" value="ECO:0007669"/>
    <property type="project" value="TreeGrafter"/>
</dbReference>
<evidence type="ECO:0000256" key="3">
    <source>
        <dbReference type="ARBA" id="ARBA00022679"/>
    </source>
</evidence>
<accession>A0A9X0BV30</accession>
<dbReference type="GO" id="GO:0004674">
    <property type="term" value="F:protein serine/threonine kinase activity"/>
    <property type="evidence" value="ECO:0007669"/>
    <property type="project" value="UniProtKB-KW"/>
</dbReference>
<dbReference type="Gene3D" id="3.30.200.20">
    <property type="entry name" value="Phosphorylase Kinase, domain 1"/>
    <property type="match status" value="1"/>
</dbReference>
<gene>
    <name evidence="11" type="ORF">N7539_005464</name>
</gene>
<evidence type="ECO:0000313" key="11">
    <source>
        <dbReference type="EMBL" id="KAJ5485476.1"/>
    </source>
</evidence>
<sequence length="475" mass="54090">MTRCLNILANPLRVSVSPAQSRHPVPFFKSLPHRPKGQNVDLSTFGRLGSTMAEYHRIEYNWVKGVESLEEYRPGGYHPVMVGDVLQDRYHIVDKLGFGGYSTVWLARDTRLQRYVAVKINTANSLRREAKILKALSAPLPRSSPVHPGRDLISVFLDEFKVRGPNGEHTCYTMAPAQCNLREISFSRLFPLEVGRALSYGLAQAVAYTHSQGYVHGDIHLSNILIKLPPSFDDLSIKQLYEKFGEPEAVPVTRCDGEPLPPNAPTKAFLPLFLGKYAEEFSLSDVHVLLSDFGEAFAPATETRLGRDCHTPPAFRAPEAKLESQNPLGYPSDIWSLATAIWEIIGMKAIFSTDFVHEDEIVSQHVDVLGPMPSEWWQNWEGRSRFFDEYGCPTESHRENRWPTLEESFEIGVQKWRRRDGKGIEGNEKTAFLDLMRQMLSFRPKERPTAEVLLKSEWMVKWALPDFRQSFKYPL</sequence>
<dbReference type="PROSITE" id="PS50011">
    <property type="entry name" value="PROTEIN_KINASE_DOM"/>
    <property type="match status" value="1"/>
</dbReference>